<feature type="region of interest" description="Disordered" evidence="3">
    <location>
        <begin position="808"/>
        <end position="861"/>
    </location>
</feature>
<dbReference type="PANTHER" id="PTHR12366">
    <property type="entry name" value="ASPARTYL/ASPARAGINYL BETA-HYDROXYLASE"/>
    <property type="match status" value="1"/>
</dbReference>
<feature type="region of interest" description="Disordered" evidence="3">
    <location>
        <begin position="645"/>
        <end position="678"/>
    </location>
</feature>
<feature type="region of interest" description="Disordered" evidence="3">
    <location>
        <begin position="127"/>
        <end position="470"/>
    </location>
</feature>
<dbReference type="InterPro" id="IPR011990">
    <property type="entry name" value="TPR-like_helical_dom_sf"/>
</dbReference>
<dbReference type="PANTHER" id="PTHR12366:SF29">
    <property type="entry name" value="ASPARTYL BETA-HYDROXYLASE, ISOFORM L"/>
    <property type="match status" value="1"/>
</dbReference>
<reference evidence="6" key="2">
    <citation type="submission" date="2025-05" db="UniProtKB">
        <authorList>
            <consortium name="EnsemblMetazoa"/>
        </authorList>
    </citation>
    <scope>IDENTIFICATION</scope>
    <source>
        <strain evidence="6">Foshan</strain>
    </source>
</reference>
<evidence type="ECO:0000313" key="7">
    <source>
        <dbReference type="Proteomes" id="UP000069940"/>
    </source>
</evidence>
<dbReference type="SUPFAM" id="SSF48452">
    <property type="entry name" value="TPR-like"/>
    <property type="match status" value="1"/>
</dbReference>
<feature type="region of interest" description="Disordered" evidence="3">
    <location>
        <begin position="1"/>
        <end position="36"/>
    </location>
</feature>
<keyword evidence="7" id="KW-1185">Reference proteome</keyword>
<feature type="coiled-coil region" evidence="2">
    <location>
        <begin position="764"/>
        <end position="794"/>
    </location>
</feature>
<accession>A0ABM1Y3B9</accession>
<evidence type="ECO:0000256" key="2">
    <source>
        <dbReference type="SAM" id="Coils"/>
    </source>
</evidence>
<evidence type="ECO:0000259" key="5">
    <source>
        <dbReference type="Pfam" id="PF05118"/>
    </source>
</evidence>
<dbReference type="GeneID" id="109409693"/>
<reference evidence="7" key="1">
    <citation type="journal article" date="2015" name="Proc. Natl. Acad. Sci. U.S.A.">
        <title>Genome sequence of the Asian Tiger mosquito, Aedes albopictus, reveals insights into its biology, genetics, and evolution.</title>
        <authorList>
            <person name="Chen X.G."/>
            <person name="Jiang X."/>
            <person name="Gu J."/>
            <person name="Xu M."/>
            <person name="Wu Y."/>
            <person name="Deng Y."/>
            <person name="Zhang C."/>
            <person name="Bonizzoni M."/>
            <person name="Dermauw W."/>
            <person name="Vontas J."/>
            <person name="Armbruster P."/>
            <person name="Huang X."/>
            <person name="Yang Y."/>
            <person name="Zhang H."/>
            <person name="He W."/>
            <person name="Peng H."/>
            <person name="Liu Y."/>
            <person name="Wu K."/>
            <person name="Chen J."/>
            <person name="Lirakis M."/>
            <person name="Topalis P."/>
            <person name="Van Leeuwen T."/>
            <person name="Hall A.B."/>
            <person name="Jiang X."/>
            <person name="Thorpe C."/>
            <person name="Mueller R.L."/>
            <person name="Sun C."/>
            <person name="Waterhouse R.M."/>
            <person name="Yan G."/>
            <person name="Tu Z.J."/>
            <person name="Fang X."/>
            <person name="James A.A."/>
        </authorList>
    </citation>
    <scope>NUCLEOTIDE SEQUENCE [LARGE SCALE GENOMIC DNA]</scope>
    <source>
        <strain evidence="7">Foshan</strain>
    </source>
</reference>
<feature type="domain" description="Aspartyl/asparaginy/proline hydroxylase" evidence="5">
    <location>
        <begin position="1158"/>
        <end position="1309"/>
    </location>
</feature>
<feature type="compositionally biased region" description="Polar residues" evidence="3">
    <location>
        <begin position="809"/>
        <end position="819"/>
    </location>
</feature>
<dbReference type="Gene3D" id="1.25.40.10">
    <property type="entry name" value="Tetratricopeptide repeat domain"/>
    <property type="match status" value="1"/>
</dbReference>
<sequence length="1322" mass="149621">MSGDVQPRKRKDKKRKKDDEDTVKETPAPKVTAGAAQAATQPGDIQMHVHNDHGTGGHWCAKVVFFILLTGLGALIGLIILENRGVSNADTPLSESRYAEYFDGWVDENREDDHHHEEILEALNQLDEHEDEEHGDHGGDDHGEEEEEDDGAPYAEEEDHDEERELEDEEDEGELPKLDDDEVEEIVATEKKVVRQEAQAAADDEDDDDDTNEGGYEADDDNQADAEEDEEENDEEEDEEEIEYNDEEADDFVDDGGDEDVDDDDDENDKEDDATKTTAKTVDDNDDDDQPDDDDDDNVNDGDDNDDGEDKDTGAGDFGDDGDDDNDDKEPELEQNDDDDDDQNDEDQDDNDQDSDDNHGLNEVDGDNDDDNDNDDGDNVDDEELDNDDDDDNEPAVADRQTDGDADDDDNDNQTADDGDDDDDADEIDQLAGEDDDDDDDTVEGNSPFDEENQTNALNDQANKLRPRDVVQNKTEEVIVDKDAGIEKTVRTRDSMKDETPVEPIVSAELLKTQMDDLVENYNKLAEMMNLPKEETFVQKDPNQVNHKDDDDQVNEDDKKPTTANDNNDDDDEDDDDNDDFENFVDNDGGEEEYLAKLRKEQEQRTQQKQQEEKAEPREESSLVVQILVGAALIGAARILLMPSARGSSPRPQSVSHDQTAPSKSAYQHPSSVDEQEQEATLMGNLSERLLRTEMAAANLVEKAEIIEELLSSGQQPRSVLEDFVNAASSGLEDEEIVEGNVILIEGDDGELYSGDDEYDYELEDDYGEELEEIEEEEEYEEEEERKLVEQELEIGSFVPTTFEEFSSMYRSPSSGETNESIPVPPEPVSEPTPAVVAPEPPIKEFPKSSHKESPLMKKKPPKGALNKLIYGLHKEPLITAEDLQQSIEAREIPSRPSESQIYEEELNRARRHLDELKNPKKALEEYESLLRKHRSLVPALIGKARALDALAEQQQSNTLLGEAIEAYRDVVFLGKAVDDETVKVAGERCIDRSRFRGQYLKVVDVHQELIRRFDSEPKFRNQLAVTYLLANRLAEAKAVLHETLMRWIDDGFALVHYGFVLKNHDKDMELAAQYLREGIETEQEGTQDGRFYFHLGDALQRLGLQQEALDVYRKGAEKKLFLSMYQRSLYNVDSLKSRPFWTIEQTTYAAQLELIRSQWTAIRDEGLKLLNSAGNFKDEAENLRDTGDWKQFELFFRGHRIDKNCAKAPLTCRLVEQFAAARSCKRGQVKFSVMHPGTHVWPHCGPTNCRIRAHLGLKVPSGTFIRVAEETRSWENGKWLIFDDSFEHEVWHNGTSTRLVLIVDFWHPDLTESQRKSLSPI</sequence>
<feature type="compositionally biased region" description="Basic and acidic residues" evidence="3">
    <location>
        <begin position="842"/>
        <end position="856"/>
    </location>
</feature>
<feature type="compositionally biased region" description="Polar residues" evidence="3">
    <location>
        <begin position="646"/>
        <end position="673"/>
    </location>
</feature>
<comment type="similarity">
    <text evidence="1">Belongs to the aspartyl/asparaginyl beta-hydroxylase family.</text>
</comment>
<keyword evidence="4" id="KW-0472">Membrane</keyword>
<keyword evidence="4" id="KW-1133">Transmembrane helix</keyword>
<dbReference type="SUPFAM" id="SSF51197">
    <property type="entry name" value="Clavaminate synthase-like"/>
    <property type="match status" value="1"/>
</dbReference>
<feature type="compositionally biased region" description="Acidic residues" evidence="3">
    <location>
        <begin position="142"/>
        <end position="187"/>
    </location>
</feature>
<proteinExistence type="inferred from homology"/>
<name>A0ABM1Y3B9_AEDAL</name>
<feature type="compositionally biased region" description="Acidic residues" evidence="3">
    <location>
        <begin position="318"/>
        <end position="355"/>
    </location>
</feature>
<feature type="region of interest" description="Disordered" evidence="3">
    <location>
        <begin position="533"/>
        <end position="622"/>
    </location>
</feature>
<evidence type="ECO:0000313" key="6">
    <source>
        <dbReference type="EnsemblMetazoa" id="AALFPA23_005296.P6724"/>
    </source>
</evidence>
<dbReference type="Pfam" id="PF05118">
    <property type="entry name" value="Asp_Arg_Hydrox"/>
    <property type="match status" value="1"/>
</dbReference>
<keyword evidence="4" id="KW-0812">Transmembrane</keyword>
<evidence type="ECO:0000256" key="3">
    <source>
        <dbReference type="SAM" id="MobiDB-lite"/>
    </source>
</evidence>
<feature type="transmembrane region" description="Helical" evidence="4">
    <location>
        <begin position="63"/>
        <end position="81"/>
    </location>
</feature>
<feature type="compositionally biased region" description="Basic and acidic residues" evidence="3">
    <location>
        <begin position="594"/>
        <end position="621"/>
    </location>
</feature>
<feature type="compositionally biased region" description="Acidic residues" evidence="3">
    <location>
        <begin position="284"/>
        <end position="310"/>
    </location>
</feature>
<dbReference type="InterPro" id="IPR039038">
    <property type="entry name" value="ASPH"/>
</dbReference>
<dbReference type="RefSeq" id="XP_029726019.1">
    <property type="nucleotide sequence ID" value="XM_029870159.2"/>
</dbReference>
<dbReference type="InterPro" id="IPR007803">
    <property type="entry name" value="Asp/Arg/Pro-Hydrxlase"/>
</dbReference>
<feature type="compositionally biased region" description="Acidic residues" evidence="3">
    <location>
        <begin position="364"/>
        <end position="394"/>
    </location>
</feature>
<keyword evidence="2" id="KW-0175">Coiled coil</keyword>
<organism evidence="6 7">
    <name type="scientific">Aedes albopictus</name>
    <name type="common">Asian tiger mosquito</name>
    <name type="synonym">Stegomyia albopicta</name>
    <dbReference type="NCBI Taxonomy" id="7160"/>
    <lineage>
        <taxon>Eukaryota</taxon>
        <taxon>Metazoa</taxon>
        <taxon>Ecdysozoa</taxon>
        <taxon>Arthropoda</taxon>
        <taxon>Hexapoda</taxon>
        <taxon>Insecta</taxon>
        <taxon>Pterygota</taxon>
        <taxon>Neoptera</taxon>
        <taxon>Endopterygota</taxon>
        <taxon>Diptera</taxon>
        <taxon>Nematocera</taxon>
        <taxon>Culicoidea</taxon>
        <taxon>Culicidae</taxon>
        <taxon>Culicinae</taxon>
        <taxon>Aedini</taxon>
        <taxon>Aedes</taxon>
        <taxon>Stegomyia</taxon>
    </lineage>
</organism>
<feature type="compositionally biased region" description="Basic and acidic residues" evidence="3">
    <location>
        <begin position="546"/>
        <end position="561"/>
    </location>
</feature>
<feature type="compositionally biased region" description="Basic and acidic residues" evidence="3">
    <location>
        <begin position="132"/>
        <end position="141"/>
    </location>
</feature>
<protein>
    <recommendedName>
        <fullName evidence="5">Aspartyl/asparaginy/proline hydroxylase domain-containing protein</fullName>
    </recommendedName>
</protein>
<feature type="compositionally biased region" description="Acidic residues" evidence="3">
    <location>
        <begin position="404"/>
        <end position="453"/>
    </location>
</feature>
<evidence type="ECO:0000256" key="4">
    <source>
        <dbReference type="SAM" id="Phobius"/>
    </source>
</evidence>
<dbReference type="Gene3D" id="2.60.120.330">
    <property type="entry name" value="B-lactam Antibiotic, Isopenicillin N Synthase, Chain"/>
    <property type="match status" value="1"/>
</dbReference>
<dbReference type="InterPro" id="IPR027443">
    <property type="entry name" value="IPNS-like_sf"/>
</dbReference>
<feature type="compositionally biased region" description="Acidic residues" evidence="3">
    <location>
        <begin position="567"/>
        <end position="593"/>
    </location>
</feature>
<feature type="compositionally biased region" description="Acidic residues" evidence="3">
    <location>
        <begin position="202"/>
        <end position="272"/>
    </location>
</feature>
<evidence type="ECO:0000256" key="1">
    <source>
        <dbReference type="ARBA" id="ARBA00007730"/>
    </source>
</evidence>
<dbReference type="EnsemblMetazoa" id="AALFPA23_005296.R6724">
    <property type="protein sequence ID" value="AALFPA23_005296.P6724"/>
    <property type="gene ID" value="AALFPA23_005296"/>
</dbReference>
<dbReference type="Proteomes" id="UP000069940">
    <property type="component" value="Unassembled WGS sequence"/>
</dbReference>